<dbReference type="PROSITE" id="PS01031">
    <property type="entry name" value="SHSP"/>
    <property type="match status" value="1"/>
</dbReference>
<name>A0A8J8MJA9_9FIRM</name>
<protein>
    <submittedName>
        <fullName evidence="4">Hsp20/alpha crystallin family protein</fullName>
    </submittedName>
</protein>
<dbReference type="EMBL" id="CP058649">
    <property type="protein sequence ID" value="QUI22323.1"/>
    <property type="molecule type" value="Genomic_DNA"/>
</dbReference>
<evidence type="ECO:0000313" key="4">
    <source>
        <dbReference type="EMBL" id="QUI22323.1"/>
    </source>
</evidence>
<evidence type="ECO:0000256" key="1">
    <source>
        <dbReference type="PROSITE-ProRule" id="PRU00285"/>
    </source>
</evidence>
<feature type="domain" description="SHSP" evidence="3">
    <location>
        <begin position="39"/>
        <end position="149"/>
    </location>
</feature>
<proteinExistence type="inferred from homology"/>
<sequence>MFGLTPFNDNPIKRNTRNDFMNIYDMVDDFFNTSLSPIRNLRNDTFKVDVKETQEGYLVEAELPGIQKEDIKLDYDRERLTINVNHEEEINEEKDNYIHRERKRTAMQRCIYLKDIMPGNINAQLKDGVLKIVIPKEEKPDNSFNIEIN</sequence>
<dbReference type="InterPro" id="IPR031107">
    <property type="entry name" value="Small_HSP"/>
</dbReference>
<dbReference type="RefSeq" id="WP_212697807.1">
    <property type="nucleotide sequence ID" value="NZ_CP058649.1"/>
</dbReference>
<dbReference type="InterPro" id="IPR002068">
    <property type="entry name" value="A-crystallin/Hsp20_dom"/>
</dbReference>
<gene>
    <name evidence="4" type="ORF">HZI73_08425</name>
</gene>
<dbReference type="AlphaFoldDB" id="A0A8J8MJA9"/>
<organism evidence="4 5">
    <name type="scientific">Vallitalea pronyensis</name>
    <dbReference type="NCBI Taxonomy" id="1348613"/>
    <lineage>
        <taxon>Bacteria</taxon>
        <taxon>Bacillati</taxon>
        <taxon>Bacillota</taxon>
        <taxon>Clostridia</taxon>
        <taxon>Lachnospirales</taxon>
        <taxon>Vallitaleaceae</taxon>
        <taxon>Vallitalea</taxon>
    </lineage>
</organism>
<evidence type="ECO:0000259" key="3">
    <source>
        <dbReference type="PROSITE" id="PS01031"/>
    </source>
</evidence>
<dbReference type="CDD" id="cd06471">
    <property type="entry name" value="ACD_LpsHSP_like"/>
    <property type="match status" value="1"/>
</dbReference>
<accession>A0A8J8MJA9</accession>
<dbReference type="PANTHER" id="PTHR11527">
    <property type="entry name" value="HEAT-SHOCK PROTEIN 20 FAMILY MEMBER"/>
    <property type="match status" value="1"/>
</dbReference>
<dbReference type="Pfam" id="PF00011">
    <property type="entry name" value="HSP20"/>
    <property type="match status" value="1"/>
</dbReference>
<keyword evidence="5" id="KW-1185">Reference proteome</keyword>
<dbReference type="KEGG" id="vpy:HZI73_08425"/>
<comment type="similarity">
    <text evidence="1 2">Belongs to the small heat shock protein (HSP20) family.</text>
</comment>
<dbReference type="InterPro" id="IPR008978">
    <property type="entry name" value="HSP20-like_chaperone"/>
</dbReference>
<dbReference type="Gene3D" id="2.60.40.790">
    <property type="match status" value="1"/>
</dbReference>
<dbReference type="Proteomes" id="UP000683246">
    <property type="component" value="Chromosome"/>
</dbReference>
<dbReference type="SUPFAM" id="SSF49764">
    <property type="entry name" value="HSP20-like chaperones"/>
    <property type="match status" value="1"/>
</dbReference>
<evidence type="ECO:0000313" key="5">
    <source>
        <dbReference type="Proteomes" id="UP000683246"/>
    </source>
</evidence>
<reference evidence="4" key="1">
    <citation type="submission" date="2020-07" db="EMBL/GenBank/DDBJ databases">
        <title>Vallitalea pronyensis genome.</title>
        <authorList>
            <person name="Postec A."/>
        </authorList>
    </citation>
    <scope>NUCLEOTIDE SEQUENCE</scope>
    <source>
        <strain evidence="4">FatNI3</strain>
    </source>
</reference>
<evidence type="ECO:0000256" key="2">
    <source>
        <dbReference type="RuleBase" id="RU003616"/>
    </source>
</evidence>